<name>A0A8S3YAR9_PARAO</name>
<dbReference type="Proteomes" id="UP000691718">
    <property type="component" value="Unassembled WGS sequence"/>
</dbReference>
<comment type="caution">
    <text evidence="1">The sequence shown here is derived from an EMBL/GenBank/DDBJ whole genome shotgun (WGS) entry which is preliminary data.</text>
</comment>
<evidence type="ECO:0000313" key="1">
    <source>
        <dbReference type="EMBL" id="CAG5053202.1"/>
    </source>
</evidence>
<dbReference type="AlphaFoldDB" id="A0A8S3YAR9"/>
<dbReference type="EMBL" id="CAJQZP010001539">
    <property type="protein sequence ID" value="CAG5053202.1"/>
    <property type="molecule type" value="Genomic_DNA"/>
</dbReference>
<proteinExistence type="predicted"/>
<gene>
    <name evidence="1" type="ORF">PAPOLLO_LOCUS25586</name>
</gene>
<evidence type="ECO:0000313" key="2">
    <source>
        <dbReference type="Proteomes" id="UP000691718"/>
    </source>
</evidence>
<accession>A0A8S3YAR9</accession>
<sequence length="165" mass="18670">MGGDSHLTSGVAAGVQLLKTNLFIMSAGENAYADEKSTVMERAMRKSAAEVQHFNTKEAVAFLNIIFYGQPITAGYRAKCAAVLWHGLNEEGINDVHRRLEIITHVVEEHIQQKLEKEPRWTYDILYTTTTGQPLQQRYSGENREKKSMVVLGYRCGRDQPRDDL</sequence>
<organism evidence="1 2">
    <name type="scientific">Parnassius apollo</name>
    <name type="common">Apollo butterfly</name>
    <name type="synonym">Papilio apollo</name>
    <dbReference type="NCBI Taxonomy" id="110799"/>
    <lineage>
        <taxon>Eukaryota</taxon>
        <taxon>Metazoa</taxon>
        <taxon>Ecdysozoa</taxon>
        <taxon>Arthropoda</taxon>
        <taxon>Hexapoda</taxon>
        <taxon>Insecta</taxon>
        <taxon>Pterygota</taxon>
        <taxon>Neoptera</taxon>
        <taxon>Endopterygota</taxon>
        <taxon>Lepidoptera</taxon>
        <taxon>Glossata</taxon>
        <taxon>Ditrysia</taxon>
        <taxon>Papilionoidea</taxon>
        <taxon>Papilionidae</taxon>
        <taxon>Parnassiinae</taxon>
        <taxon>Parnassini</taxon>
        <taxon>Parnassius</taxon>
        <taxon>Parnassius</taxon>
    </lineage>
</organism>
<protein>
    <submittedName>
        <fullName evidence="1">(apollo) hypothetical protein</fullName>
    </submittedName>
</protein>
<reference evidence="1" key="1">
    <citation type="submission" date="2021-04" db="EMBL/GenBank/DDBJ databases">
        <authorList>
            <person name="Tunstrom K."/>
        </authorList>
    </citation>
    <scope>NUCLEOTIDE SEQUENCE</scope>
</reference>
<keyword evidence="2" id="KW-1185">Reference proteome</keyword>
<dbReference type="OrthoDB" id="7438146at2759"/>